<dbReference type="SUPFAM" id="SSF56801">
    <property type="entry name" value="Acetyl-CoA synthetase-like"/>
    <property type="match status" value="1"/>
</dbReference>
<dbReference type="PROSITE" id="PS00455">
    <property type="entry name" value="AMP_BINDING"/>
    <property type="match status" value="1"/>
</dbReference>
<protein>
    <submittedName>
        <fullName evidence="3">ATP-dependent acyl-CoA ligase</fullName>
    </submittedName>
</protein>
<sequence>MAKQQDFDARVRTLSVDQRVFAPLFAERVRRDAHRRFLTMGDRSFTYGEIGELSLAFARGLARLGVGPGSVVPIILPNCPEFVIAWFALHLRGATMALVNPDLKGRLLENALEDCKPRVVIVGAAQLAHLSSVGAGHLAGIEAAIVVDPAAQAAPAVRVLAFDDVLERDGDDPVRPATFDQVQAIFFTSGSSGPPKGVLMPNAHFFANACTFLRLSALQRDDVLHTSLPLFHGIASRQGVLPAFMIGAQVHLGAKFSASRFWQTVAEAGATIALLTPTMTPVLNALPPGPFDRRHRLRALYNVPHDESFERRFGVRMLSAFAITEVGAFIHTPYPERRFGSVGMAHPDWEVAIVDDADRPVAPGEAGELVCRPRQPFIMMQGYLNRAPATLSAWRNLWYHTGDIMRRDAEGYYYFVDRNRDRIRRRGENISPSEIEREVRMHPGVKDCVVVGHAAPLGEDDIRLLVVGKAPDSLPGPAGLAAWLSDRLPSSMVPRYIEYAEDLPLTATGKVDRNAARESPLGPMAWDGQLK</sequence>
<dbReference type="PANTHER" id="PTHR43767">
    <property type="entry name" value="LONG-CHAIN-FATTY-ACID--COA LIGASE"/>
    <property type="match status" value="1"/>
</dbReference>
<dbReference type="Pfam" id="PF13193">
    <property type="entry name" value="AMP-binding_C"/>
    <property type="match status" value="1"/>
</dbReference>
<dbReference type="InterPro" id="IPR025110">
    <property type="entry name" value="AMP-bd_C"/>
</dbReference>
<name>A0ABP8GLV4_9BURK</name>
<dbReference type="Pfam" id="PF00501">
    <property type="entry name" value="AMP-binding"/>
    <property type="match status" value="1"/>
</dbReference>
<dbReference type="InterPro" id="IPR000873">
    <property type="entry name" value="AMP-dep_synth/lig_dom"/>
</dbReference>
<feature type="domain" description="AMP-dependent synthetase/ligase" evidence="1">
    <location>
        <begin position="25"/>
        <end position="384"/>
    </location>
</feature>
<dbReference type="Proteomes" id="UP001501671">
    <property type="component" value="Unassembled WGS sequence"/>
</dbReference>
<dbReference type="GO" id="GO:0016874">
    <property type="term" value="F:ligase activity"/>
    <property type="evidence" value="ECO:0007669"/>
    <property type="project" value="UniProtKB-KW"/>
</dbReference>
<evidence type="ECO:0000259" key="2">
    <source>
        <dbReference type="Pfam" id="PF13193"/>
    </source>
</evidence>
<keyword evidence="3" id="KW-0436">Ligase</keyword>
<reference evidence="4" key="1">
    <citation type="journal article" date="2019" name="Int. J. Syst. Evol. Microbiol.">
        <title>The Global Catalogue of Microorganisms (GCM) 10K type strain sequencing project: providing services to taxonomists for standard genome sequencing and annotation.</title>
        <authorList>
            <consortium name="The Broad Institute Genomics Platform"/>
            <consortium name="The Broad Institute Genome Sequencing Center for Infectious Disease"/>
            <person name="Wu L."/>
            <person name="Ma J."/>
        </authorList>
    </citation>
    <scope>NUCLEOTIDE SEQUENCE [LARGE SCALE GENOMIC DNA]</scope>
    <source>
        <strain evidence="4">JCM 17666</strain>
    </source>
</reference>
<feature type="domain" description="AMP-binding enzyme C-terminal" evidence="2">
    <location>
        <begin position="434"/>
        <end position="510"/>
    </location>
</feature>
<comment type="caution">
    <text evidence="3">The sequence shown here is derived from an EMBL/GenBank/DDBJ whole genome shotgun (WGS) entry which is preliminary data.</text>
</comment>
<accession>A0ABP8GLV4</accession>
<dbReference type="EMBL" id="BAABFO010000004">
    <property type="protein sequence ID" value="GAA4326762.1"/>
    <property type="molecule type" value="Genomic_DNA"/>
</dbReference>
<organism evidence="3 4">
    <name type="scientific">Pigmentiphaga soli</name>
    <dbReference type="NCBI Taxonomy" id="1007095"/>
    <lineage>
        <taxon>Bacteria</taxon>
        <taxon>Pseudomonadati</taxon>
        <taxon>Pseudomonadota</taxon>
        <taxon>Betaproteobacteria</taxon>
        <taxon>Burkholderiales</taxon>
        <taxon>Alcaligenaceae</taxon>
        <taxon>Pigmentiphaga</taxon>
    </lineage>
</organism>
<dbReference type="RefSeq" id="WP_345247083.1">
    <property type="nucleotide sequence ID" value="NZ_BAABFO010000004.1"/>
</dbReference>
<evidence type="ECO:0000313" key="3">
    <source>
        <dbReference type="EMBL" id="GAA4326762.1"/>
    </source>
</evidence>
<dbReference type="InterPro" id="IPR050237">
    <property type="entry name" value="ATP-dep_AMP-bd_enzyme"/>
</dbReference>
<dbReference type="InterPro" id="IPR020845">
    <property type="entry name" value="AMP-binding_CS"/>
</dbReference>
<dbReference type="InterPro" id="IPR042099">
    <property type="entry name" value="ANL_N_sf"/>
</dbReference>
<evidence type="ECO:0000313" key="4">
    <source>
        <dbReference type="Proteomes" id="UP001501671"/>
    </source>
</evidence>
<dbReference type="PANTHER" id="PTHR43767:SF1">
    <property type="entry name" value="NONRIBOSOMAL PEPTIDE SYNTHASE PES1 (EUROFUNG)-RELATED"/>
    <property type="match status" value="1"/>
</dbReference>
<dbReference type="Gene3D" id="3.30.300.30">
    <property type="match status" value="1"/>
</dbReference>
<evidence type="ECO:0000259" key="1">
    <source>
        <dbReference type="Pfam" id="PF00501"/>
    </source>
</evidence>
<dbReference type="Gene3D" id="3.40.50.12780">
    <property type="entry name" value="N-terminal domain of ligase-like"/>
    <property type="match status" value="1"/>
</dbReference>
<proteinExistence type="predicted"/>
<gene>
    <name evidence="3" type="ORF">GCM10023144_10610</name>
</gene>
<keyword evidence="4" id="KW-1185">Reference proteome</keyword>
<dbReference type="InterPro" id="IPR045851">
    <property type="entry name" value="AMP-bd_C_sf"/>
</dbReference>